<dbReference type="Gene3D" id="3.40.1170.60">
    <property type="match status" value="1"/>
</dbReference>
<dbReference type="SUPFAM" id="SSF56672">
    <property type="entry name" value="DNA/RNA polymerases"/>
    <property type="match status" value="1"/>
</dbReference>
<dbReference type="PANTHER" id="PTHR11076:SF35">
    <property type="entry name" value="DNA REPAIR PROTEIN HOMOLOG YOBH"/>
    <property type="match status" value="1"/>
</dbReference>
<dbReference type="CDD" id="cd01700">
    <property type="entry name" value="PolY_Pol_V_umuC"/>
    <property type="match status" value="1"/>
</dbReference>
<dbReference type="InterPro" id="IPR017961">
    <property type="entry name" value="DNA_pol_Y-fam_little_finger"/>
</dbReference>
<dbReference type="PANTHER" id="PTHR11076">
    <property type="entry name" value="DNA REPAIR POLYMERASE UMUC / TRANSFERASE FAMILY MEMBER"/>
    <property type="match status" value="1"/>
</dbReference>
<keyword evidence="2 4" id="KW-0808">Transferase</keyword>
<keyword evidence="2" id="KW-0479">Metal-binding</keyword>
<dbReference type="GO" id="GO:0006281">
    <property type="term" value="P:DNA repair"/>
    <property type="evidence" value="ECO:0007669"/>
    <property type="project" value="UniProtKB-UniRule"/>
</dbReference>
<keyword evidence="2" id="KW-0235">DNA replication</keyword>
<evidence type="ECO:0000259" key="3">
    <source>
        <dbReference type="PROSITE" id="PS50173"/>
    </source>
</evidence>
<dbReference type="SUPFAM" id="SSF100879">
    <property type="entry name" value="Lesion bypass DNA polymerase (Y-family), little finger domain"/>
    <property type="match status" value="1"/>
</dbReference>
<dbReference type="Gene3D" id="3.30.70.270">
    <property type="match status" value="1"/>
</dbReference>
<dbReference type="Pfam" id="PF00817">
    <property type="entry name" value="IMS"/>
    <property type="match status" value="1"/>
</dbReference>
<comment type="subunit">
    <text evidence="2">Monomer.</text>
</comment>
<dbReference type="InterPro" id="IPR043128">
    <property type="entry name" value="Rev_trsase/Diguanyl_cyclase"/>
</dbReference>
<dbReference type="AlphaFoldDB" id="A0AA96RI85"/>
<keyword evidence="2" id="KW-0234">DNA repair</keyword>
<feature type="active site" evidence="2">
    <location>
        <position position="109"/>
    </location>
</feature>
<dbReference type="EC" id="2.7.7.7" evidence="2"/>
<dbReference type="GO" id="GO:0003887">
    <property type="term" value="F:DNA-directed DNA polymerase activity"/>
    <property type="evidence" value="ECO:0007669"/>
    <property type="project" value="UniProtKB-UniRule"/>
</dbReference>
<dbReference type="Pfam" id="PF11799">
    <property type="entry name" value="IMS_C"/>
    <property type="match status" value="1"/>
</dbReference>
<dbReference type="InterPro" id="IPR036775">
    <property type="entry name" value="DNA_pol_Y-fam_lit_finger_sf"/>
</dbReference>
<comment type="function">
    <text evidence="2">Poorly processive, error-prone DNA polymerase involved in untargeted mutagenesis. Copies undamaged DNA at stalled replication forks, which arise in vivo from mismatched or misaligned primer ends. These misaligned primers can be extended by PolIV. Exhibits no 3'-5' exonuclease (proofreading) activity. May be involved in translesional synthesis, in conjunction with the beta clamp from PolIII.</text>
</comment>
<evidence type="ECO:0000313" key="5">
    <source>
        <dbReference type="Proteomes" id="UP001305702"/>
    </source>
</evidence>
<dbReference type="RefSeq" id="WP_315605700.1">
    <property type="nucleotide sequence ID" value="NZ_CP130318.1"/>
</dbReference>
<dbReference type="Gene3D" id="1.10.150.20">
    <property type="entry name" value="5' to 3' exonuclease, C-terminal subdomain"/>
    <property type="match status" value="1"/>
</dbReference>
<organism evidence="4 5">
    <name type="scientific">Paenibacillus aurantius</name>
    <dbReference type="NCBI Taxonomy" id="2918900"/>
    <lineage>
        <taxon>Bacteria</taxon>
        <taxon>Bacillati</taxon>
        <taxon>Bacillota</taxon>
        <taxon>Bacilli</taxon>
        <taxon>Bacillales</taxon>
        <taxon>Paenibacillaceae</taxon>
        <taxon>Paenibacillus</taxon>
    </lineage>
</organism>
<keyword evidence="2 4" id="KW-0548">Nucleotidyltransferase</keyword>
<keyword evidence="2" id="KW-0460">Magnesium</keyword>
<dbReference type="InterPro" id="IPR050116">
    <property type="entry name" value="DNA_polymerase-Y"/>
</dbReference>
<keyword evidence="2" id="KW-0515">Mutator protein</keyword>
<evidence type="ECO:0000256" key="2">
    <source>
        <dbReference type="HAMAP-Rule" id="MF_01113"/>
    </source>
</evidence>
<feature type="binding site" evidence="2">
    <location>
        <position position="12"/>
    </location>
    <ligand>
        <name>Mg(2+)</name>
        <dbReference type="ChEBI" id="CHEBI:18420"/>
    </ligand>
</feature>
<evidence type="ECO:0000256" key="1">
    <source>
        <dbReference type="ARBA" id="ARBA00010945"/>
    </source>
</evidence>
<sequence>MDVKNRIIGIADMQSFYVSVEKAKHPEYRNKPAVVAGDPERRSGIILAACPIAKRFGVTTAEPLWAALQKCPDLVILRPHMQLYIDVSLEITEIIERYTDQVEPYSCDEIFFDVTGSLKRFGPPLEIAAAIQRDINSSTGIYARVCLAENKVMSKVGLDIIAKKEPGGLFHMTREDWVKRIYPVPVRDMWMIGSRMNKHLNRMGIYTIGDLARSPLPRLTKRWGVNGEVIYRIANGLDDSPVSPDTHTNGQSAIGNGMVLPRDYREAGEIEVVLYELCSQVCRRARQKRVMGQVVSVGVQGADWDNPTGFSRQKKIEDPTNLSSEMFKAVKELFHRHWDGLPVRRVSVNLSQLSDDSIVQLSFFQDNEKQLRIEQTMDRIKDRFGDMAVLRASSLTAAGQAKDRAAKIGGHYK</sequence>
<dbReference type="GO" id="GO:0005829">
    <property type="term" value="C:cytosol"/>
    <property type="evidence" value="ECO:0007669"/>
    <property type="project" value="TreeGrafter"/>
</dbReference>
<accession>A0AA96RI85</accession>
<gene>
    <name evidence="2" type="primary">dinB</name>
    <name evidence="4" type="ORF">MJA45_02375</name>
</gene>
<dbReference type="KEGG" id="paun:MJA45_02375"/>
<keyword evidence="2" id="KW-0963">Cytoplasm</keyword>
<comment type="similarity">
    <text evidence="1 2">Belongs to the DNA polymerase type-Y family.</text>
</comment>
<reference evidence="4 5" key="1">
    <citation type="submission" date="2022-02" db="EMBL/GenBank/DDBJ databases">
        <title>Paenibacillus sp. MBLB1776 Whole Genome Shotgun Sequencing.</title>
        <authorList>
            <person name="Hwang C.Y."/>
            <person name="Cho E.-S."/>
            <person name="Seo M.-J."/>
        </authorList>
    </citation>
    <scope>NUCLEOTIDE SEQUENCE [LARGE SCALE GENOMIC DNA]</scope>
    <source>
        <strain evidence="4 5">MBLB1776</strain>
    </source>
</reference>
<dbReference type="InterPro" id="IPR022880">
    <property type="entry name" value="DNApol_IV"/>
</dbReference>
<proteinExistence type="inferred from homology"/>
<name>A0AA96RI85_9BACL</name>
<dbReference type="Proteomes" id="UP001305702">
    <property type="component" value="Chromosome"/>
</dbReference>
<evidence type="ECO:0000313" key="4">
    <source>
        <dbReference type="EMBL" id="WNQ11924.1"/>
    </source>
</evidence>
<dbReference type="HAMAP" id="MF_01113">
    <property type="entry name" value="DNApol_IV"/>
    <property type="match status" value="1"/>
</dbReference>
<dbReference type="NCBIfam" id="NF002848">
    <property type="entry name" value="PRK03103.1"/>
    <property type="match status" value="1"/>
</dbReference>
<dbReference type="InterPro" id="IPR043502">
    <property type="entry name" value="DNA/RNA_pol_sf"/>
</dbReference>
<comment type="cofactor">
    <cofactor evidence="2">
        <name>Mg(2+)</name>
        <dbReference type="ChEBI" id="CHEBI:18420"/>
    </cofactor>
    <text evidence="2">Binds 2 magnesium ions per subunit.</text>
</comment>
<dbReference type="InterPro" id="IPR001126">
    <property type="entry name" value="UmuC"/>
</dbReference>
<keyword evidence="2" id="KW-0238">DNA-binding</keyword>
<dbReference type="GO" id="GO:0042276">
    <property type="term" value="P:error-prone translesion synthesis"/>
    <property type="evidence" value="ECO:0007669"/>
    <property type="project" value="TreeGrafter"/>
</dbReference>
<protein>
    <recommendedName>
        <fullName evidence="2">DNA polymerase IV</fullName>
        <shortName evidence="2">Pol IV</shortName>
        <ecNumber evidence="2">2.7.7.7</ecNumber>
    </recommendedName>
</protein>
<feature type="site" description="Substrate discrimination" evidence="2">
    <location>
        <position position="17"/>
    </location>
</feature>
<keyword evidence="2" id="KW-0227">DNA damage</keyword>
<dbReference type="GO" id="GO:0006261">
    <property type="term" value="P:DNA-templated DNA replication"/>
    <property type="evidence" value="ECO:0007669"/>
    <property type="project" value="UniProtKB-UniRule"/>
</dbReference>
<comment type="subcellular location">
    <subcellularLocation>
        <location evidence="2">Cytoplasm</location>
    </subcellularLocation>
</comment>
<keyword evidence="5" id="KW-1185">Reference proteome</keyword>
<dbReference type="GO" id="GO:0009432">
    <property type="term" value="P:SOS response"/>
    <property type="evidence" value="ECO:0007669"/>
    <property type="project" value="TreeGrafter"/>
</dbReference>
<dbReference type="GO" id="GO:0000287">
    <property type="term" value="F:magnesium ion binding"/>
    <property type="evidence" value="ECO:0007669"/>
    <property type="project" value="UniProtKB-UniRule"/>
</dbReference>
<dbReference type="PROSITE" id="PS50173">
    <property type="entry name" value="UMUC"/>
    <property type="match status" value="1"/>
</dbReference>
<dbReference type="Gene3D" id="3.30.1490.100">
    <property type="entry name" value="DNA polymerase, Y-family, little finger domain"/>
    <property type="match status" value="1"/>
</dbReference>
<dbReference type="EMBL" id="CP130318">
    <property type="protein sequence ID" value="WNQ11924.1"/>
    <property type="molecule type" value="Genomic_DNA"/>
</dbReference>
<comment type="catalytic activity">
    <reaction evidence="2">
        <text>DNA(n) + a 2'-deoxyribonucleoside 5'-triphosphate = DNA(n+1) + diphosphate</text>
        <dbReference type="Rhea" id="RHEA:22508"/>
        <dbReference type="Rhea" id="RHEA-COMP:17339"/>
        <dbReference type="Rhea" id="RHEA-COMP:17340"/>
        <dbReference type="ChEBI" id="CHEBI:33019"/>
        <dbReference type="ChEBI" id="CHEBI:61560"/>
        <dbReference type="ChEBI" id="CHEBI:173112"/>
        <dbReference type="EC" id="2.7.7.7"/>
    </reaction>
</comment>
<dbReference type="GO" id="GO:0003684">
    <property type="term" value="F:damaged DNA binding"/>
    <property type="evidence" value="ECO:0007669"/>
    <property type="project" value="InterPro"/>
</dbReference>
<feature type="binding site" evidence="2">
    <location>
        <position position="108"/>
    </location>
    <ligand>
        <name>Mg(2+)</name>
        <dbReference type="ChEBI" id="CHEBI:18420"/>
    </ligand>
</feature>
<feature type="domain" description="UmuC" evidence="3">
    <location>
        <begin position="8"/>
        <end position="193"/>
    </location>
</feature>
<keyword evidence="2" id="KW-0239">DNA-directed DNA polymerase</keyword>